<evidence type="ECO:0000313" key="2">
    <source>
        <dbReference type="EMBL" id="QOY60834.1"/>
    </source>
</evidence>
<gene>
    <name evidence="2" type="ORF">INP52_01030</name>
</gene>
<name>A0A7S7M8S0_9ACTN</name>
<sequence length="185" mass="18877">MSEKDPAARTVSAEAQSHGLLDITSLVLLAILLAAGFILNITVGNALAMTGIKPQFIIAAYALAILLTNASFAQAALYGLISAALIQLSTSIPGLNFLTEVAGALTMAALMRLDLTFAGKRFTPLVAAFVATLVSGSLFAAVGTVAMGAELATAVVKIPVVLGTAAFNAVVVQALFVPLAKVLRH</sequence>
<feature type="transmembrane region" description="Helical" evidence="1">
    <location>
        <begin position="92"/>
        <end position="113"/>
    </location>
</feature>
<dbReference type="RefSeq" id="WP_194371623.1">
    <property type="nucleotide sequence ID" value="NZ_CP063767.1"/>
</dbReference>
<evidence type="ECO:0000256" key="1">
    <source>
        <dbReference type="SAM" id="Phobius"/>
    </source>
</evidence>
<dbReference type="KEGG" id="tio:INP52_01030"/>
<proteinExistence type="predicted"/>
<dbReference type="EMBL" id="CP063767">
    <property type="protein sequence ID" value="QOY60834.1"/>
    <property type="molecule type" value="Genomic_DNA"/>
</dbReference>
<dbReference type="AlphaFoldDB" id="A0A7S7M8S0"/>
<organism evidence="2 3">
    <name type="scientific">Thermophilibacter immobilis</name>
    <dbReference type="NCBI Taxonomy" id="2779519"/>
    <lineage>
        <taxon>Bacteria</taxon>
        <taxon>Bacillati</taxon>
        <taxon>Actinomycetota</taxon>
        <taxon>Coriobacteriia</taxon>
        <taxon>Coriobacteriales</taxon>
        <taxon>Atopobiaceae</taxon>
        <taxon>Thermophilibacter</taxon>
    </lineage>
</organism>
<feature type="transmembrane region" description="Helical" evidence="1">
    <location>
        <begin position="26"/>
        <end position="48"/>
    </location>
</feature>
<keyword evidence="3" id="KW-1185">Reference proteome</keyword>
<accession>A0A7S7M8S0</accession>
<dbReference type="Proteomes" id="UP000593735">
    <property type="component" value="Chromosome"/>
</dbReference>
<feature type="transmembrane region" description="Helical" evidence="1">
    <location>
        <begin position="158"/>
        <end position="180"/>
    </location>
</feature>
<keyword evidence="1" id="KW-0472">Membrane</keyword>
<reference evidence="2 3" key="1">
    <citation type="submission" date="2020-10" db="EMBL/GenBank/DDBJ databases">
        <title>Olsenella immobilis sp.nov., isolated from the mud in a fermentation cellar used for the production of Chinese strong-flavoured liquor.</title>
        <authorList>
            <person name="Lu L."/>
        </authorList>
    </citation>
    <scope>NUCLEOTIDE SEQUENCE [LARGE SCALE GENOMIC DNA]</scope>
    <source>
        <strain evidence="2 3">LZLJ-2</strain>
    </source>
</reference>
<protein>
    <submittedName>
        <fullName evidence="2">Uncharacterized protein</fullName>
    </submittedName>
</protein>
<keyword evidence="1" id="KW-1133">Transmembrane helix</keyword>
<feature type="transmembrane region" description="Helical" evidence="1">
    <location>
        <begin position="60"/>
        <end position="86"/>
    </location>
</feature>
<feature type="transmembrane region" description="Helical" evidence="1">
    <location>
        <begin position="125"/>
        <end position="146"/>
    </location>
</feature>
<keyword evidence="1" id="KW-0812">Transmembrane</keyword>
<evidence type="ECO:0000313" key="3">
    <source>
        <dbReference type="Proteomes" id="UP000593735"/>
    </source>
</evidence>